<comment type="caution">
    <text evidence="1">The sequence shown here is derived from an EMBL/GenBank/DDBJ whole genome shotgun (WGS) entry which is preliminary data.</text>
</comment>
<evidence type="ECO:0000313" key="1">
    <source>
        <dbReference type="EMBL" id="KAH7907124.1"/>
    </source>
</evidence>
<sequence length="2050" mass="231172">MHRDNQNSERPQKRPKLDPKFQNTQKGFVFTNAYDIRQALQNPDGTTSTEALIALRNQFSLRQGEIVPPQDGRLLMVKQWLDLSPGGHDIFEVWDHIPTSQMAALALPVSLLSHILALLSSHLPYHFYGIPIIKTLLSPQWMRKLNSYIGGSHNELILVTLKLFNVMSAFGGGRERKMVLDTFHWESKVLPKLLHMRRKGKVDDQDMLARPDIRTLYLLFIMSFLDKDSSTTIKSIFLEQHREIFLGIFKGLVQDSYSVVRKILEVCWIGLWSDPKIKRTTKINLFSEITTMHLMKLYERAAPESANDEHVPADLVHHFLLAICTRPGQGICFKDKGWYPREIELETNPQRHDGHTSQRGGKIHNKILSNVLKSLKVNEDARQQELALKIMVACPELVASYWSGAALTLEPRLSSKWIANIAFFGSVISLSVPSTSFLIPGSDLYHPSPPPLSNILENVFPSVNIKAHFSKGLQSTSALVQHCTALALTKCLTKFSEVVRSFRLVEVALEENEEDGQWCKRRRELENEARRRVPDFQVIVAFSQQKLPQTAGATQLQSSVKTAFLSESSQRLLWLYHQCLPSLAAEAKFDVGKLLQIIGDFSSSGMIGDEDQEQQADGMNGLRTMKQLHLLRLLRESDQFAWSSKMVSSPHSHLHILLKTLSTTRISALRVTLRSLLWQILSQSILFQEDPEEIDLWLTSLPSTRRGLDSGTPDGTQLTDEVEGVIAFLDDCVQRCLKTPYRYFEGIQELSAQAVESAAKDEADNAANYADILPSPLLMTVIEQLGAKLATNLLSPSDTLSIFTFVRKLLFKISGKQQDLRLLLLISNKLRSFDAGNEVPTIKNAVQRELSILHACLGCPQITMAQNESSTDNAVQEFLSQVEKIPTPACSQTCIINAYELIDWVRLVNPKLHPTELQRLSSTIERFHKPALKELFENVHPTHHLLWSSLDLKSSFLYYCEELGFDWLFVQTSDADLSDPSCRDILIAALFSHHPSRVRVQQATQMIMHRLNLSNTTSALKRDILLLLAALMSRTVAVLDVVDSTRLKEFIFLRSHVIKSLCLSPSLRDLIQEGLSELINTSLDSASESDRKLVSPFCAYWADNFRSSATSRAQLSFLQINLWTRYMNPEDLLLILDLISSLGREGTSYPPMILALLDAVLSTMQSFSSADFPLKGRVGQLLTFRSVLPDSALLEDMIATAVVSSLPSCYDGRPLKPGLSSRSLASLTSSLRLRCHSSFNSISPENAVQSLVREHWTVSTASIVSALLYCAILPAQEYARWLNSMAFTTITTEQLAITVHAFVDSCNAEDLEAVNDEVIYDVLDRILPQRQCPSDLRQLCIDAVSSVVMHDVHRRASFTSIITKNLASASMDDNTPDYMTIAIRLRSIEDLNLLVSTFVDRGLQWAVRHIPGRDPQNEEIRMTLKRLVCLVKHEILLKNHYVEPFLTTAVQHCMSDSLVLELSVCVVQRSTLKPAMVNKYLQSILQHSQFFKVCKVQNHTSPQRDAVIWLLQVLFYSHPSNTCQISHIGPLARIYGGTLTISDRRLLSIFKLFENQKRIPVSSILIKWSPSSDITVTKPIDAVLNLDPIRMLRTCLVFPVSRKLVDNNDDHLSIIDDQVYDPSFVISLAAQMLFGYPPTSALGWVEVFRTNIVSLLIRSLSAKDPNLREAALCQIAGLWQCIKSSDMQEKYQILYVFDLLKNTLSSPSGDDVSRLPSFASLLLLHALRGIFYPSNFIYPPTARFLLQRPELDTTDVPMLYSMLYSNSDDWKKERSWIIRFLSDGAMSTGDWKILKRRHTWDLLASLFQHSERDQLLRSGILEILANLTCNTQATVSLILKSALLSWIEIQLQTCKQQEASAWLKIVENILIVGDIPKLERSTSGEWRAVLCRCVSLILETETGSSIPILKLAVSCILRLSLLEGPKQHLSTVIADALRYLERLEGSIDYHSNCHAGMLVDVPSRRLPAPHHAHGLHDPLLIVDPLLSWGEAVEELWRASMTLHEQWIGWDSLTSRLLIWRGLVGEDGSSVGEWARKEVVGNSRYSQITPR</sequence>
<name>A0ACB8A1S4_9AGAM</name>
<reference evidence="1" key="1">
    <citation type="journal article" date="2021" name="New Phytol.">
        <title>Evolutionary innovations through gain and loss of genes in the ectomycorrhizal Boletales.</title>
        <authorList>
            <person name="Wu G."/>
            <person name="Miyauchi S."/>
            <person name="Morin E."/>
            <person name="Kuo A."/>
            <person name="Drula E."/>
            <person name="Varga T."/>
            <person name="Kohler A."/>
            <person name="Feng B."/>
            <person name="Cao Y."/>
            <person name="Lipzen A."/>
            <person name="Daum C."/>
            <person name="Hundley H."/>
            <person name="Pangilinan J."/>
            <person name="Johnson J."/>
            <person name="Barry K."/>
            <person name="LaButti K."/>
            <person name="Ng V."/>
            <person name="Ahrendt S."/>
            <person name="Min B."/>
            <person name="Choi I.G."/>
            <person name="Park H."/>
            <person name="Plett J.M."/>
            <person name="Magnuson J."/>
            <person name="Spatafora J.W."/>
            <person name="Nagy L.G."/>
            <person name="Henrissat B."/>
            <person name="Grigoriev I.V."/>
            <person name="Yang Z.L."/>
            <person name="Xu J."/>
            <person name="Martin F.M."/>
        </authorList>
    </citation>
    <scope>NUCLEOTIDE SEQUENCE</scope>
    <source>
        <strain evidence="1">ATCC 28755</strain>
    </source>
</reference>
<protein>
    <submittedName>
        <fullName evidence="1">Ribosome 60S biogenesis N-terminal-domain-containing protein</fullName>
    </submittedName>
</protein>
<accession>A0ACB8A1S4</accession>
<evidence type="ECO:0000313" key="2">
    <source>
        <dbReference type="Proteomes" id="UP000790377"/>
    </source>
</evidence>
<organism evidence="1 2">
    <name type="scientific">Hygrophoropsis aurantiaca</name>
    <dbReference type="NCBI Taxonomy" id="72124"/>
    <lineage>
        <taxon>Eukaryota</taxon>
        <taxon>Fungi</taxon>
        <taxon>Dikarya</taxon>
        <taxon>Basidiomycota</taxon>
        <taxon>Agaricomycotina</taxon>
        <taxon>Agaricomycetes</taxon>
        <taxon>Agaricomycetidae</taxon>
        <taxon>Boletales</taxon>
        <taxon>Coniophorineae</taxon>
        <taxon>Hygrophoropsidaceae</taxon>
        <taxon>Hygrophoropsis</taxon>
    </lineage>
</organism>
<proteinExistence type="predicted"/>
<dbReference type="EMBL" id="MU267936">
    <property type="protein sequence ID" value="KAH7907124.1"/>
    <property type="molecule type" value="Genomic_DNA"/>
</dbReference>
<gene>
    <name evidence="1" type="ORF">BJ138DRAFT_535042</name>
</gene>
<dbReference type="Proteomes" id="UP000790377">
    <property type="component" value="Unassembled WGS sequence"/>
</dbReference>
<keyword evidence="2" id="KW-1185">Reference proteome</keyword>